<sequence length="226" mass="25049">MKQNVATADGEHKTLPRPKRKYDSTRRQQQAAETRERILDAAAACFAEVGYARTTMGRIAERAGVSVESVHLAGPKRALLIAAFSRAFVGEETEQALEDGVYAGVLALEDRDEFVDRFSHVVLEGQRAGIGIWRALSAAAIEEPEVAALYADLAGRRRRDTVLGCRALADKGWLRDDLPLEEVADTLALVVGFDPYQLYVLDFGWPEERLRAWTARLLEAEVLAPR</sequence>
<dbReference type="InterPro" id="IPR009057">
    <property type="entry name" value="Homeodomain-like_sf"/>
</dbReference>
<dbReference type="Gene3D" id="1.10.357.10">
    <property type="entry name" value="Tetracycline Repressor, domain 2"/>
    <property type="match status" value="1"/>
</dbReference>
<comment type="caution">
    <text evidence="5">The sequence shown here is derived from an EMBL/GenBank/DDBJ whole genome shotgun (WGS) entry which is preliminary data.</text>
</comment>
<evidence type="ECO:0000256" key="3">
    <source>
        <dbReference type="SAM" id="MobiDB-lite"/>
    </source>
</evidence>
<proteinExistence type="predicted"/>
<dbReference type="Pfam" id="PF00440">
    <property type="entry name" value="TetR_N"/>
    <property type="match status" value="1"/>
</dbReference>
<dbReference type="Proteomes" id="UP001597347">
    <property type="component" value="Unassembled WGS sequence"/>
</dbReference>
<protein>
    <submittedName>
        <fullName evidence="5">TetR/AcrR family transcriptional regulator</fullName>
    </submittedName>
</protein>
<name>A0ABW4L993_9MICO</name>
<dbReference type="InterPro" id="IPR050109">
    <property type="entry name" value="HTH-type_TetR-like_transc_reg"/>
</dbReference>
<feature type="DNA-binding region" description="H-T-H motif" evidence="2">
    <location>
        <begin position="55"/>
        <end position="74"/>
    </location>
</feature>
<dbReference type="InterPro" id="IPR001647">
    <property type="entry name" value="HTH_TetR"/>
</dbReference>
<evidence type="ECO:0000256" key="2">
    <source>
        <dbReference type="PROSITE-ProRule" id="PRU00335"/>
    </source>
</evidence>
<reference evidence="6" key="1">
    <citation type="journal article" date="2019" name="Int. J. Syst. Evol. Microbiol.">
        <title>The Global Catalogue of Microorganisms (GCM) 10K type strain sequencing project: providing services to taxonomists for standard genome sequencing and annotation.</title>
        <authorList>
            <consortium name="The Broad Institute Genomics Platform"/>
            <consortium name="The Broad Institute Genome Sequencing Center for Infectious Disease"/>
            <person name="Wu L."/>
            <person name="Ma J."/>
        </authorList>
    </citation>
    <scope>NUCLEOTIDE SEQUENCE [LARGE SCALE GENOMIC DNA]</scope>
    <source>
        <strain evidence="6">CGMCC 1.12471</strain>
    </source>
</reference>
<evidence type="ECO:0000256" key="1">
    <source>
        <dbReference type="ARBA" id="ARBA00023125"/>
    </source>
</evidence>
<dbReference type="EMBL" id="JBHUEA010000001">
    <property type="protein sequence ID" value="MFD1720015.1"/>
    <property type="molecule type" value="Genomic_DNA"/>
</dbReference>
<keyword evidence="6" id="KW-1185">Reference proteome</keyword>
<dbReference type="PROSITE" id="PS50977">
    <property type="entry name" value="HTH_TETR_2"/>
    <property type="match status" value="1"/>
</dbReference>
<evidence type="ECO:0000259" key="4">
    <source>
        <dbReference type="PROSITE" id="PS50977"/>
    </source>
</evidence>
<keyword evidence="1 2" id="KW-0238">DNA-binding</keyword>
<accession>A0ABW4L993</accession>
<dbReference type="RefSeq" id="WP_377931222.1">
    <property type="nucleotide sequence ID" value="NZ_JBHUEA010000001.1"/>
</dbReference>
<dbReference type="PANTHER" id="PTHR30055">
    <property type="entry name" value="HTH-TYPE TRANSCRIPTIONAL REGULATOR RUTR"/>
    <property type="match status" value="1"/>
</dbReference>
<dbReference type="PANTHER" id="PTHR30055:SF226">
    <property type="entry name" value="HTH-TYPE TRANSCRIPTIONAL REGULATOR PKSA"/>
    <property type="match status" value="1"/>
</dbReference>
<feature type="domain" description="HTH tetR-type" evidence="4">
    <location>
        <begin position="32"/>
        <end position="92"/>
    </location>
</feature>
<gene>
    <name evidence="5" type="ORF">ACFSBI_00500</name>
</gene>
<evidence type="ECO:0000313" key="6">
    <source>
        <dbReference type="Proteomes" id="UP001597347"/>
    </source>
</evidence>
<organism evidence="5 6">
    <name type="scientific">Amnibacterium endophyticum</name>
    <dbReference type="NCBI Taxonomy" id="2109337"/>
    <lineage>
        <taxon>Bacteria</taxon>
        <taxon>Bacillati</taxon>
        <taxon>Actinomycetota</taxon>
        <taxon>Actinomycetes</taxon>
        <taxon>Micrococcales</taxon>
        <taxon>Microbacteriaceae</taxon>
        <taxon>Amnibacterium</taxon>
    </lineage>
</organism>
<feature type="region of interest" description="Disordered" evidence="3">
    <location>
        <begin position="1"/>
        <end position="31"/>
    </location>
</feature>
<evidence type="ECO:0000313" key="5">
    <source>
        <dbReference type="EMBL" id="MFD1720015.1"/>
    </source>
</evidence>
<dbReference type="SUPFAM" id="SSF46689">
    <property type="entry name" value="Homeodomain-like"/>
    <property type="match status" value="1"/>
</dbReference>